<protein>
    <recommendedName>
        <fullName evidence="18">Calnexin</fullName>
    </recommendedName>
</protein>
<name>A0AAD9CMM5_DISEL</name>
<dbReference type="GO" id="GO:0006457">
    <property type="term" value="P:protein folding"/>
    <property type="evidence" value="ECO:0007669"/>
    <property type="project" value="InterPro"/>
</dbReference>
<evidence type="ECO:0000256" key="19">
    <source>
        <dbReference type="RuleBase" id="RU362126"/>
    </source>
</evidence>
<evidence type="ECO:0000256" key="2">
    <source>
        <dbReference type="ARBA" id="ARBA00004573"/>
    </source>
</evidence>
<evidence type="ECO:0000256" key="11">
    <source>
        <dbReference type="ARBA" id="ARBA00022837"/>
    </source>
</evidence>
<feature type="compositionally biased region" description="Acidic residues" evidence="20">
    <location>
        <begin position="299"/>
        <end position="308"/>
    </location>
</feature>
<dbReference type="InterPro" id="IPR013320">
    <property type="entry name" value="ConA-like_dom_sf"/>
</dbReference>
<evidence type="ECO:0000256" key="4">
    <source>
        <dbReference type="ARBA" id="ARBA00010983"/>
    </source>
</evidence>
<feature type="region of interest" description="Disordered" evidence="20">
    <location>
        <begin position="56"/>
        <end position="78"/>
    </location>
</feature>
<dbReference type="PANTHER" id="PTHR11073:SF11">
    <property type="entry name" value="CALNEXIN"/>
    <property type="match status" value="1"/>
</dbReference>
<evidence type="ECO:0000256" key="16">
    <source>
        <dbReference type="ARBA" id="ARBA00023288"/>
    </source>
</evidence>
<evidence type="ECO:0000313" key="22">
    <source>
        <dbReference type="Proteomes" id="UP001228049"/>
    </source>
</evidence>
<evidence type="ECO:0000256" key="7">
    <source>
        <dbReference type="ARBA" id="ARBA00022729"/>
    </source>
</evidence>
<evidence type="ECO:0000256" key="17">
    <source>
        <dbReference type="ARBA" id="ARBA00037453"/>
    </source>
</evidence>
<evidence type="ECO:0000313" key="21">
    <source>
        <dbReference type="EMBL" id="KAK1904605.1"/>
    </source>
</evidence>
<comment type="caution">
    <text evidence="21">The sequence shown here is derived from an EMBL/GenBank/DDBJ whole genome shotgun (WGS) entry which is preliminary data.</text>
</comment>
<keyword evidence="9" id="KW-0677">Repeat</keyword>
<dbReference type="GO" id="GO:0031966">
    <property type="term" value="C:mitochondrial membrane"/>
    <property type="evidence" value="ECO:0007669"/>
    <property type="project" value="UniProtKB-SubCell"/>
</dbReference>
<dbReference type="GO" id="GO:0005789">
    <property type="term" value="C:endoplasmic reticulum membrane"/>
    <property type="evidence" value="ECO:0007669"/>
    <property type="project" value="UniProtKB-SubCell"/>
</dbReference>
<organism evidence="21 22">
    <name type="scientific">Dissostichus eleginoides</name>
    <name type="common">Patagonian toothfish</name>
    <name type="synonym">Dissostichus amissus</name>
    <dbReference type="NCBI Taxonomy" id="100907"/>
    <lineage>
        <taxon>Eukaryota</taxon>
        <taxon>Metazoa</taxon>
        <taxon>Chordata</taxon>
        <taxon>Craniata</taxon>
        <taxon>Vertebrata</taxon>
        <taxon>Euteleostomi</taxon>
        <taxon>Actinopterygii</taxon>
        <taxon>Neopterygii</taxon>
        <taxon>Teleostei</taxon>
        <taxon>Neoteleostei</taxon>
        <taxon>Acanthomorphata</taxon>
        <taxon>Eupercaria</taxon>
        <taxon>Perciformes</taxon>
        <taxon>Notothenioidei</taxon>
        <taxon>Nototheniidae</taxon>
        <taxon>Dissostichus</taxon>
    </lineage>
</organism>
<evidence type="ECO:0000256" key="1">
    <source>
        <dbReference type="ARBA" id="ARBA00004115"/>
    </source>
</evidence>
<dbReference type="GO" id="GO:0030246">
    <property type="term" value="F:carbohydrate binding"/>
    <property type="evidence" value="ECO:0007669"/>
    <property type="project" value="UniProtKB-KW"/>
</dbReference>
<evidence type="ECO:0000256" key="3">
    <source>
        <dbReference type="ARBA" id="ARBA00004583"/>
    </source>
</evidence>
<keyword evidence="8" id="KW-0430">Lectin</keyword>
<sequence>MDQKFLVLLALGLLVCLSLPPVCGAQDGLQDVMEEGLEEEMDVEDELDLGLAAGEEEEEMMEGDAQEEAPAEPKTPPIPKVTYKAPEPMGEHFIAESFDRGTLDGWVMSSAKKEEADEDIAKYDGKWVVEEMKDSKLAGDKGLVLKTRAKHHAISAQLLRPFVFDSKPLIIQYEVNFQSGLDCGGAYVKLLTQTPDLDLDQFTDKTPYTIMFGPDKLLNPDNTFEVLVDQTVVNSGSLLSDMTPAVNPAAEIEDPDDQKPEDWDERPKIQDPAAAKPEDWDEDAPAQIADEDAVKPDGWLDDEPEYIGDPEAVKPEDW</sequence>
<dbReference type="PRINTS" id="PR00626">
    <property type="entry name" value="CALRETICULIN"/>
</dbReference>
<keyword evidence="6" id="KW-0479">Metal-binding</keyword>
<dbReference type="Pfam" id="PF00262">
    <property type="entry name" value="Calreticulin"/>
    <property type="match status" value="2"/>
</dbReference>
<dbReference type="InterPro" id="IPR001580">
    <property type="entry name" value="Calret/calnex"/>
</dbReference>
<dbReference type="GO" id="GO:0051082">
    <property type="term" value="F:unfolded protein binding"/>
    <property type="evidence" value="ECO:0007669"/>
    <property type="project" value="InterPro"/>
</dbReference>
<keyword evidence="13" id="KW-0496">Mitochondrion</keyword>
<comment type="function">
    <text evidence="17">Calcium-binding protein that interacts with newly synthesized monoglucosylated glycoproteins in the endoplasmic reticulum. It may act in assisting protein assembly and/or in the retention within the ER of unassembled protein subunits. It seems to play a major role in the quality control apparatus of the ER by the retention of incorrectly folded proteins. Associated with partial T-cell antigen receptor complexes that escape the ER of immature thymocytes, it may function as a signaling complex regulating thymocyte maturation. Additionally it may play a role in receptor-mediated endocytosis at the synapse.</text>
</comment>
<dbReference type="PANTHER" id="PTHR11073">
    <property type="entry name" value="CALRETICULIN AND CALNEXIN"/>
    <property type="match status" value="1"/>
</dbReference>
<dbReference type="GO" id="GO:0033162">
    <property type="term" value="C:melanosome membrane"/>
    <property type="evidence" value="ECO:0007669"/>
    <property type="project" value="UniProtKB-SubCell"/>
</dbReference>
<feature type="signal peptide" evidence="19">
    <location>
        <begin position="1"/>
        <end position="25"/>
    </location>
</feature>
<feature type="region of interest" description="Disordered" evidence="20">
    <location>
        <begin position="246"/>
        <end position="318"/>
    </location>
</feature>
<evidence type="ECO:0000256" key="8">
    <source>
        <dbReference type="ARBA" id="ARBA00022734"/>
    </source>
</evidence>
<keyword evidence="11" id="KW-0106">Calcium</keyword>
<dbReference type="AlphaFoldDB" id="A0AAD9CMM5"/>
<keyword evidence="15 19" id="KW-0143">Chaperone</keyword>
<dbReference type="SUPFAM" id="SSF63887">
    <property type="entry name" value="P-domain of calnexin/calreticulin"/>
    <property type="match status" value="1"/>
</dbReference>
<keyword evidence="5" id="KW-0597">Phosphoprotein</keyword>
<feature type="chain" id="PRO_5041775159" description="Calnexin" evidence="19">
    <location>
        <begin position="26"/>
        <end position="318"/>
    </location>
</feature>
<dbReference type="EMBL" id="JASDAP010000004">
    <property type="protein sequence ID" value="KAK1904605.1"/>
    <property type="molecule type" value="Genomic_DNA"/>
</dbReference>
<keyword evidence="16" id="KW-0449">Lipoprotein</keyword>
<dbReference type="Proteomes" id="UP001228049">
    <property type="component" value="Unassembled WGS sequence"/>
</dbReference>
<keyword evidence="22" id="KW-1185">Reference proteome</keyword>
<evidence type="ECO:0000256" key="5">
    <source>
        <dbReference type="ARBA" id="ARBA00022553"/>
    </source>
</evidence>
<reference evidence="21" key="1">
    <citation type="submission" date="2023-04" db="EMBL/GenBank/DDBJ databases">
        <title>Chromosome-level genome of Chaenocephalus aceratus.</title>
        <authorList>
            <person name="Park H."/>
        </authorList>
    </citation>
    <scope>NUCLEOTIDE SEQUENCE</scope>
    <source>
        <strain evidence="21">DE</strain>
        <tissue evidence="21">Muscle</tissue>
    </source>
</reference>
<comment type="similarity">
    <text evidence="4 19">Belongs to the calreticulin family.</text>
</comment>
<dbReference type="Gene3D" id="2.10.250.10">
    <property type="entry name" value="Calreticulin/calnexin, P domain"/>
    <property type="match status" value="1"/>
</dbReference>
<keyword evidence="7 19" id="KW-0732">Signal</keyword>
<proteinExistence type="inferred from homology"/>
<evidence type="ECO:0000256" key="10">
    <source>
        <dbReference type="ARBA" id="ARBA00022824"/>
    </source>
</evidence>
<keyword evidence="10 19" id="KW-0256">Endoplasmic reticulum</keyword>
<dbReference type="GO" id="GO:0005509">
    <property type="term" value="F:calcium ion binding"/>
    <property type="evidence" value="ECO:0007669"/>
    <property type="project" value="InterPro"/>
</dbReference>
<dbReference type="SUPFAM" id="SSF49899">
    <property type="entry name" value="Concanavalin A-like lectins/glucanases"/>
    <property type="match status" value="1"/>
</dbReference>
<accession>A0AAD9CMM5</accession>
<evidence type="ECO:0000256" key="20">
    <source>
        <dbReference type="SAM" id="MobiDB-lite"/>
    </source>
</evidence>
<evidence type="ECO:0000256" key="18">
    <source>
        <dbReference type="ARBA" id="ARBA00040224"/>
    </source>
</evidence>
<dbReference type="GO" id="GO:0036503">
    <property type="term" value="P:ERAD pathway"/>
    <property type="evidence" value="ECO:0007669"/>
    <property type="project" value="TreeGrafter"/>
</dbReference>
<dbReference type="InterPro" id="IPR009033">
    <property type="entry name" value="Calreticulin/calnexin_P_dom_sf"/>
</dbReference>
<evidence type="ECO:0000256" key="6">
    <source>
        <dbReference type="ARBA" id="ARBA00022723"/>
    </source>
</evidence>
<keyword evidence="12" id="KW-0832">Ubl conjugation</keyword>
<comment type="subcellular location">
    <subcellularLocation>
        <location evidence="1">Endoplasmic reticulum membrane</location>
        <topology evidence="1">Single-pass type I membrane protein</topology>
    </subcellularLocation>
    <subcellularLocation>
        <location evidence="2">Melanosome membrane</location>
        <topology evidence="2">Single-pass type I membrane protein</topology>
    </subcellularLocation>
    <subcellularLocation>
        <location evidence="3">Mitochondrion membrane</location>
        <topology evidence="3">Single-pass type I membrane protein</topology>
    </subcellularLocation>
</comment>
<evidence type="ECO:0000256" key="13">
    <source>
        <dbReference type="ARBA" id="ARBA00023128"/>
    </source>
</evidence>
<evidence type="ECO:0000256" key="15">
    <source>
        <dbReference type="ARBA" id="ARBA00023186"/>
    </source>
</evidence>
<evidence type="ECO:0000256" key="9">
    <source>
        <dbReference type="ARBA" id="ARBA00022737"/>
    </source>
</evidence>
<evidence type="ECO:0000256" key="14">
    <source>
        <dbReference type="ARBA" id="ARBA00023139"/>
    </source>
</evidence>
<feature type="compositionally biased region" description="Acidic residues" evidence="20">
    <location>
        <begin position="56"/>
        <end position="70"/>
    </location>
</feature>
<keyword evidence="14" id="KW-0564">Palmitate</keyword>
<feature type="compositionally biased region" description="Basic and acidic residues" evidence="20">
    <location>
        <begin position="257"/>
        <end position="269"/>
    </location>
</feature>
<evidence type="ECO:0000256" key="12">
    <source>
        <dbReference type="ARBA" id="ARBA00022843"/>
    </source>
</evidence>
<dbReference type="Gene3D" id="2.60.120.200">
    <property type="match status" value="1"/>
</dbReference>
<gene>
    <name evidence="21" type="ORF">KUDE01_011787</name>
</gene>